<dbReference type="EMBL" id="JAPWTK010000185">
    <property type="protein sequence ID" value="KAJ8946468.1"/>
    <property type="molecule type" value="Genomic_DNA"/>
</dbReference>
<evidence type="ECO:0000313" key="2">
    <source>
        <dbReference type="Proteomes" id="UP001162162"/>
    </source>
</evidence>
<gene>
    <name evidence="1" type="ORF">NQ318_004514</name>
</gene>
<dbReference type="AlphaFoldDB" id="A0AAV8Y675"/>
<keyword evidence="2" id="KW-1185">Reference proteome</keyword>
<organism evidence="1 2">
    <name type="scientific">Aromia moschata</name>
    <dbReference type="NCBI Taxonomy" id="1265417"/>
    <lineage>
        <taxon>Eukaryota</taxon>
        <taxon>Metazoa</taxon>
        <taxon>Ecdysozoa</taxon>
        <taxon>Arthropoda</taxon>
        <taxon>Hexapoda</taxon>
        <taxon>Insecta</taxon>
        <taxon>Pterygota</taxon>
        <taxon>Neoptera</taxon>
        <taxon>Endopterygota</taxon>
        <taxon>Coleoptera</taxon>
        <taxon>Polyphaga</taxon>
        <taxon>Cucujiformia</taxon>
        <taxon>Chrysomeloidea</taxon>
        <taxon>Cerambycidae</taxon>
        <taxon>Cerambycinae</taxon>
        <taxon>Callichromatini</taxon>
        <taxon>Aromia</taxon>
    </lineage>
</organism>
<sequence length="145" mass="16439">MHTVWANENEKVDTIVCIQYIGCFSARRKSHFHVFLPLMKALAQKGQNMTVISNFTLEKPLQNYKDIDIGGVSKAWVNIMDMEQANPTSKLTKINNVVFLRHLSDISCDIGLSSRAVENFLKTKDKYVLMITESTATVSSLWRIG</sequence>
<comment type="caution">
    <text evidence="1">The sequence shown here is derived from an EMBL/GenBank/DDBJ whole genome shotgun (WGS) entry which is preliminary data.</text>
</comment>
<proteinExistence type="predicted"/>
<name>A0AAV8Y675_9CUCU</name>
<accession>A0AAV8Y675</accession>
<protein>
    <submittedName>
        <fullName evidence="1">Uncharacterized protein</fullName>
    </submittedName>
</protein>
<dbReference type="Proteomes" id="UP001162162">
    <property type="component" value="Unassembled WGS sequence"/>
</dbReference>
<dbReference type="SUPFAM" id="SSF53756">
    <property type="entry name" value="UDP-Glycosyltransferase/glycogen phosphorylase"/>
    <property type="match status" value="1"/>
</dbReference>
<evidence type="ECO:0000313" key="1">
    <source>
        <dbReference type="EMBL" id="KAJ8946468.1"/>
    </source>
</evidence>
<reference evidence="1" key="1">
    <citation type="journal article" date="2023" name="Insect Mol. Biol.">
        <title>Genome sequencing provides insights into the evolution of gene families encoding plant cell wall-degrading enzymes in longhorned beetles.</title>
        <authorList>
            <person name="Shin N.R."/>
            <person name="Okamura Y."/>
            <person name="Kirsch R."/>
            <person name="Pauchet Y."/>
        </authorList>
    </citation>
    <scope>NUCLEOTIDE SEQUENCE</scope>
    <source>
        <strain evidence="1">AMC_N1</strain>
    </source>
</reference>